<dbReference type="InterPro" id="IPR011043">
    <property type="entry name" value="Gal_Oxase/kelch_b-propeller"/>
</dbReference>
<protein>
    <submittedName>
        <fullName evidence="1">Uncharacterized protein</fullName>
    </submittedName>
</protein>
<keyword evidence="2" id="KW-1185">Reference proteome</keyword>
<dbReference type="STRING" id="272123.Anacy_1496"/>
<name>K9ZE41_ANACC</name>
<proteinExistence type="predicted"/>
<dbReference type="PATRIC" id="fig|272123.3.peg.1636"/>
<organism evidence="1 2">
    <name type="scientific">Anabaena cylindrica (strain ATCC 27899 / PCC 7122)</name>
    <dbReference type="NCBI Taxonomy" id="272123"/>
    <lineage>
        <taxon>Bacteria</taxon>
        <taxon>Bacillati</taxon>
        <taxon>Cyanobacteriota</taxon>
        <taxon>Cyanophyceae</taxon>
        <taxon>Nostocales</taxon>
        <taxon>Nostocaceae</taxon>
        <taxon>Anabaena</taxon>
    </lineage>
</organism>
<evidence type="ECO:0000313" key="1">
    <source>
        <dbReference type="EMBL" id="AFZ57004.1"/>
    </source>
</evidence>
<dbReference type="SUPFAM" id="SSF50965">
    <property type="entry name" value="Galactose oxidase, central domain"/>
    <property type="match status" value="1"/>
</dbReference>
<sequence length="144" mass="16783">MVNCLHTIKEFKLNCSDTQVHHPYYFAIADYNNTLFCYWDLSYKASQLSIWDLEMGEHKRDFELAQAHEFGLGKNGKVYVVNFQDFVWSLDIETQEHIRNHANNIMSVILPNSRCPAVCYTQSLVVVGNSVGYKGEFEVWNYET</sequence>
<reference evidence="2" key="1">
    <citation type="journal article" date="2013" name="Proc. Natl. Acad. Sci. U.S.A.">
        <title>Improving the coverage of the cyanobacterial phylum using diversity-driven genome sequencing.</title>
        <authorList>
            <person name="Shih P.M."/>
            <person name="Wu D."/>
            <person name="Latifi A."/>
            <person name="Axen S.D."/>
            <person name="Fewer D.P."/>
            <person name="Talla E."/>
            <person name="Calteau A."/>
            <person name="Cai F."/>
            <person name="Tandeau de Marsac N."/>
            <person name="Rippka R."/>
            <person name="Herdman M."/>
            <person name="Sivonen K."/>
            <person name="Coursin T."/>
            <person name="Laurent T."/>
            <person name="Goodwin L."/>
            <person name="Nolan M."/>
            <person name="Davenport K.W."/>
            <person name="Han C.S."/>
            <person name="Rubin E.M."/>
            <person name="Eisen J.A."/>
            <person name="Woyke T."/>
            <person name="Gugger M."/>
            <person name="Kerfeld C.A."/>
        </authorList>
    </citation>
    <scope>NUCLEOTIDE SEQUENCE [LARGE SCALE GENOMIC DNA]</scope>
    <source>
        <strain evidence="2">ATCC 27899 / PCC 7122</strain>
    </source>
</reference>
<gene>
    <name evidence="1" type="ordered locus">Anacy_1496</name>
</gene>
<evidence type="ECO:0000313" key="2">
    <source>
        <dbReference type="Proteomes" id="UP000010474"/>
    </source>
</evidence>
<dbReference type="Proteomes" id="UP000010474">
    <property type="component" value="Chromosome"/>
</dbReference>
<dbReference type="HOGENOM" id="CLU_1792437_0_0_3"/>
<dbReference type="EMBL" id="CP003659">
    <property type="protein sequence ID" value="AFZ57004.1"/>
    <property type="molecule type" value="Genomic_DNA"/>
</dbReference>
<dbReference type="AlphaFoldDB" id="K9ZE41"/>
<accession>K9ZE41</accession>
<dbReference type="KEGG" id="acy:Anacy_1496"/>
<dbReference type="eggNOG" id="COG2319">
    <property type="taxonomic scope" value="Bacteria"/>
</dbReference>